<dbReference type="RefSeq" id="WP_031063091.1">
    <property type="nucleotide sequence ID" value="NZ_JBHSPX010000002.1"/>
</dbReference>
<evidence type="ECO:0000256" key="5">
    <source>
        <dbReference type="SAM" id="MobiDB-lite"/>
    </source>
</evidence>
<comment type="caution">
    <text evidence="7">The sequence shown here is derived from an EMBL/GenBank/DDBJ whole genome shotgun (WGS) entry which is preliminary data.</text>
</comment>
<evidence type="ECO:0000313" key="8">
    <source>
        <dbReference type="Proteomes" id="UP001596139"/>
    </source>
</evidence>
<keyword evidence="4" id="KW-0788">Thiol protease</keyword>
<keyword evidence="3" id="KW-0378">Hydrolase</keyword>
<sequence length="444" mass="46722">MTVPVFIEFEPADDCPCAGCAQQRRTLAQTARLRDGGHPAAHGARRALVLAAAAGTVLATPAAGALPAMEAGRPAAGPAGGTGPAPAPDATPGTQGPVSGLYGGAAGGRARPADEPRSTTRAAIIARAKAWIAARVPYNMNGYWSDGYREDCSGFVSMAWGLGSNQWTGSLSRYAVRITKDELRPGDILLFHNAGNPSAGSHVTVFGGWADASRKKYVAYELAPQHARKRVTPYAYWSNADKYVPYRYRNLVDGGLPDGDGGLPDGGLPNGFSHSFPGLGHFGPGADNAWVTKLGRLLVARGGGAFYRSGPGPRWSAADRAATRAFQRAQGWRGAEADGLPGPDTWAYLTGGKGRNIGGHAAAGKAGGFPGVRHFRPGQSGSHITRLGRQLVKKGYGKYYTSGPGPRWSEADRRNVEAFQRAQGWRGADADGHPGPETWRRLFL</sequence>
<evidence type="ECO:0000256" key="2">
    <source>
        <dbReference type="ARBA" id="ARBA00022670"/>
    </source>
</evidence>
<comment type="similarity">
    <text evidence="1">Belongs to the peptidase C40 family.</text>
</comment>
<accession>A0ABW1MEV0</accession>
<dbReference type="NCBIfam" id="NF038080">
    <property type="entry name" value="PG_bind_siph"/>
    <property type="match status" value="2"/>
</dbReference>
<evidence type="ECO:0000256" key="3">
    <source>
        <dbReference type="ARBA" id="ARBA00022801"/>
    </source>
</evidence>
<dbReference type="EMBL" id="JBHSPX010000002">
    <property type="protein sequence ID" value="MFC6061688.1"/>
    <property type="molecule type" value="Genomic_DNA"/>
</dbReference>
<keyword evidence="8" id="KW-1185">Reference proteome</keyword>
<dbReference type="InterPro" id="IPR036365">
    <property type="entry name" value="PGBD-like_sf"/>
</dbReference>
<protein>
    <submittedName>
        <fullName evidence="7">Peptidoglycan-binding protein</fullName>
    </submittedName>
</protein>
<dbReference type="InterPro" id="IPR000064">
    <property type="entry name" value="NLP_P60_dom"/>
</dbReference>
<dbReference type="InterPro" id="IPR038765">
    <property type="entry name" value="Papain-like_cys_pep_sf"/>
</dbReference>
<organism evidence="7 8">
    <name type="scientific">Streptomyces ochraceiscleroticus</name>
    <dbReference type="NCBI Taxonomy" id="47761"/>
    <lineage>
        <taxon>Bacteria</taxon>
        <taxon>Bacillati</taxon>
        <taxon>Actinomycetota</taxon>
        <taxon>Actinomycetes</taxon>
        <taxon>Kitasatosporales</taxon>
        <taxon>Streptomycetaceae</taxon>
        <taxon>Streptomyces</taxon>
    </lineage>
</organism>
<feature type="domain" description="NlpC/P60" evidence="6">
    <location>
        <begin position="118"/>
        <end position="248"/>
    </location>
</feature>
<keyword evidence="2" id="KW-0645">Protease</keyword>
<dbReference type="InterPro" id="IPR047763">
    <property type="entry name" value="PG_bind_dom_phiBT1-type"/>
</dbReference>
<dbReference type="SUPFAM" id="SSF47090">
    <property type="entry name" value="PGBD-like"/>
    <property type="match status" value="2"/>
</dbReference>
<gene>
    <name evidence="7" type="ORF">ACFP4F_03895</name>
</gene>
<feature type="compositionally biased region" description="Low complexity" evidence="5">
    <location>
        <begin position="88"/>
        <end position="97"/>
    </location>
</feature>
<dbReference type="Gene3D" id="3.90.1720.10">
    <property type="entry name" value="endopeptidase domain like (from Nostoc punctiforme)"/>
    <property type="match status" value="1"/>
</dbReference>
<dbReference type="SUPFAM" id="SSF54001">
    <property type="entry name" value="Cysteine proteinases"/>
    <property type="match status" value="1"/>
</dbReference>
<evidence type="ECO:0000313" key="7">
    <source>
        <dbReference type="EMBL" id="MFC6061688.1"/>
    </source>
</evidence>
<evidence type="ECO:0000259" key="6">
    <source>
        <dbReference type="PROSITE" id="PS51935"/>
    </source>
</evidence>
<dbReference type="PROSITE" id="PS51935">
    <property type="entry name" value="NLPC_P60"/>
    <property type="match status" value="1"/>
</dbReference>
<feature type="region of interest" description="Disordered" evidence="5">
    <location>
        <begin position="73"/>
        <end position="118"/>
    </location>
</feature>
<name>A0ABW1MEV0_9ACTN</name>
<proteinExistence type="inferred from homology"/>
<evidence type="ECO:0000256" key="4">
    <source>
        <dbReference type="ARBA" id="ARBA00022807"/>
    </source>
</evidence>
<dbReference type="Proteomes" id="UP001596139">
    <property type="component" value="Unassembled WGS sequence"/>
</dbReference>
<dbReference type="Gene3D" id="1.10.101.10">
    <property type="entry name" value="PGBD-like superfamily/PGBD"/>
    <property type="match status" value="2"/>
</dbReference>
<reference evidence="8" key="1">
    <citation type="journal article" date="2019" name="Int. J. Syst. Evol. Microbiol.">
        <title>The Global Catalogue of Microorganisms (GCM) 10K type strain sequencing project: providing services to taxonomists for standard genome sequencing and annotation.</title>
        <authorList>
            <consortium name="The Broad Institute Genomics Platform"/>
            <consortium name="The Broad Institute Genome Sequencing Center for Infectious Disease"/>
            <person name="Wu L."/>
            <person name="Ma J."/>
        </authorList>
    </citation>
    <scope>NUCLEOTIDE SEQUENCE [LARGE SCALE GENOMIC DNA]</scope>
    <source>
        <strain evidence="8">CGMCC 1.15180</strain>
    </source>
</reference>
<evidence type="ECO:0000256" key="1">
    <source>
        <dbReference type="ARBA" id="ARBA00007074"/>
    </source>
</evidence>
<dbReference type="InterPro" id="IPR036366">
    <property type="entry name" value="PGBDSf"/>
</dbReference>